<reference evidence="1" key="1">
    <citation type="journal article" date="2015" name="Nature">
        <title>Complex archaea that bridge the gap between prokaryotes and eukaryotes.</title>
        <authorList>
            <person name="Spang A."/>
            <person name="Saw J.H."/>
            <person name="Jorgensen S.L."/>
            <person name="Zaremba-Niedzwiedzka K."/>
            <person name="Martijn J."/>
            <person name="Lind A.E."/>
            <person name="van Eijk R."/>
            <person name="Schleper C."/>
            <person name="Guy L."/>
            <person name="Ettema T.J."/>
        </authorList>
    </citation>
    <scope>NUCLEOTIDE SEQUENCE</scope>
</reference>
<proteinExistence type="predicted"/>
<dbReference type="EMBL" id="LAZR01021195">
    <property type="protein sequence ID" value="KKL86152.1"/>
    <property type="molecule type" value="Genomic_DNA"/>
</dbReference>
<feature type="non-terminal residue" evidence="1">
    <location>
        <position position="1"/>
    </location>
</feature>
<evidence type="ECO:0008006" key="2">
    <source>
        <dbReference type="Google" id="ProtNLM"/>
    </source>
</evidence>
<comment type="caution">
    <text evidence="1">The sequence shown here is derived from an EMBL/GenBank/DDBJ whole genome shotgun (WGS) entry which is preliminary data.</text>
</comment>
<organism evidence="1">
    <name type="scientific">marine sediment metagenome</name>
    <dbReference type="NCBI Taxonomy" id="412755"/>
    <lineage>
        <taxon>unclassified sequences</taxon>
        <taxon>metagenomes</taxon>
        <taxon>ecological metagenomes</taxon>
    </lineage>
</organism>
<evidence type="ECO:0000313" key="1">
    <source>
        <dbReference type="EMBL" id="KKL86152.1"/>
    </source>
</evidence>
<gene>
    <name evidence="1" type="ORF">LCGC14_1947600</name>
</gene>
<protein>
    <recommendedName>
        <fullName evidence="2">DUF362 domain-containing protein</fullName>
    </recommendedName>
</protein>
<accession>A0A0F9IFG8</accession>
<sequence length="242" mass="27182">ANPQPVNELIGSAKGINPGRVVWIHDANATDWAGPISGEYWFEHEQTDQAVVSKMMSRTIRALAGESTDEAAWDAIFRHFNQNHKGEDVGYTPGEKIAIKINHTLSFGSDPCTMDKTDAGWHQDPPFVDCIDNSPQLTIALLKQLTEKAGIDPCDIAIGDPGRIMPNYWYNMVEPNCPNIVYLARVGGMGRTQSQWSSVQLHWSDPCSAHLVGVMEQDHILKLWVRINIYVYFLYRAILLYL</sequence>
<name>A0A0F9IFG8_9ZZZZ</name>
<dbReference type="AlphaFoldDB" id="A0A0F9IFG8"/>